<dbReference type="EMBL" id="QCYY01003028">
    <property type="protein sequence ID" value="ROT65845.1"/>
    <property type="molecule type" value="Genomic_DNA"/>
</dbReference>
<accession>A0A3R7MMZ0</accession>
<dbReference type="AlphaFoldDB" id="A0A3R7MMZ0"/>
<evidence type="ECO:0000313" key="2">
    <source>
        <dbReference type="Proteomes" id="UP000283509"/>
    </source>
</evidence>
<dbReference type="Proteomes" id="UP000283509">
    <property type="component" value="Unassembled WGS sequence"/>
</dbReference>
<keyword evidence="2" id="KW-1185">Reference proteome</keyword>
<reference evidence="1 2" key="1">
    <citation type="submission" date="2018-04" db="EMBL/GenBank/DDBJ databases">
        <authorList>
            <person name="Zhang X."/>
            <person name="Yuan J."/>
            <person name="Li F."/>
            <person name="Xiang J."/>
        </authorList>
    </citation>
    <scope>NUCLEOTIDE SEQUENCE [LARGE SCALE GENOMIC DNA]</scope>
    <source>
        <tissue evidence="1">Muscle</tissue>
    </source>
</reference>
<dbReference type="OrthoDB" id="6371124at2759"/>
<protein>
    <submittedName>
        <fullName evidence="1">Uncharacterized protein</fullName>
    </submittedName>
</protein>
<gene>
    <name evidence="1" type="ORF">C7M84_016179</name>
</gene>
<reference evidence="1 2" key="2">
    <citation type="submission" date="2019-01" db="EMBL/GenBank/DDBJ databases">
        <title>The decoding of complex shrimp genome reveals the adaptation for benthos swimmer, frequently molting mechanism and breeding impact on genome.</title>
        <authorList>
            <person name="Sun Y."/>
            <person name="Gao Y."/>
            <person name="Yu Y."/>
        </authorList>
    </citation>
    <scope>NUCLEOTIDE SEQUENCE [LARGE SCALE GENOMIC DNA]</scope>
    <source>
        <tissue evidence="1">Muscle</tissue>
    </source>
</reference>
<comment type="caution">
    <text evidence="1">The sequence shown here is derived from an EMBL/GenBank/DDBJ whole genome shotgun (WGS) entry which is preliminary data.</text>
</comment>
<sequence length="426" mass="46738">MITMIITGLNGNGSREDDEGDDKGIPIADLVRRPTHRPTARDATVYKGGTRFQALTRASSSARRRSVTLCNMTLKVFFVAAAVLCLAQAAPQRYDTLGVLQPETPRDLGAYENIVGATIDVLPEIVEVFRKVSQNRDRANDPESVQQIMLDFMPITRKVMEATAKAEGNNISQDTYQRFNAAEKVMPHVVTFMNQLREMDFFGVLYDEASLSLSLSHSLLPPPLFSPPSHLLLSLLYILSSQSRLHLSSPLLRSLLLSSQLLRLSLLIKTSSQSFYPSVSGHGPRSLSLSSRLPLSSLSLLSISLYCSLLTLMSLSQVFLPPLVKPVPSLSLSALCSLFSLPSSSDMSLLLILDFYHTWVNAFYTYFVKYITFLGLLLTTTLSSSLDLRSQGIPRSSHLSPSVTLINDASPCSLPPARPASSLSPL</sequence>
<name>A0A3R7MMZ0_PENVA</name>
<evidence type="ECO:0000313" key="1">
    <source>
        <dbReference type="EMBL" id="ROT65845.1"/>
    </source>
</evidence>
<organism evidence="1 2">
    <name type="scientific">Penaeus vannamei</name>
    <name type="common">Whiteleg shrimp</name>
    <name type="synonym">Litopenaeus vannamei</name>
    <dbReference type="NCBI Taxonomy" id="6689"/>
    <lineage>
        <taxon>Eukaryota</taxon>
        <taxon>Metazoa</taxon>
        <taxon>Ecdysozoa</taxon>
        <taxon>Arthropoda</taxon>
        <taxon>Crustacea</taxon>
        <taxon>Multicrustacea</taxon>
        <taxon>Malacostraca</taxon>
        <taxon>Eumalacostraca</taxon>
        <taxon>Eucarida</taxon>
        <taxon>Decapoda</taxon>
        <taxon>Dendrobranchiata</taxon>
        <taxon>Penaeoidea</taxon>
        <taxon>Penaeidae</taxon>
        <taxon>Penaeus</taxon>
    </lineage>
</organism>
<proteinExistence type="predicted"/>